<accession>A0A494X8M4</accession>
<name>A0A494X8M4_9BURK</name>
<keyword evidence="1" id="KW-0732">Signal</keyword>
<dbReference type="RefSeq" id="WP_121281188.1">
    <property type="nucleotide sequence ID" value="NZ_RBZV01000013.1"/>
</dbReference>
<evidence type="ECO:0000256" key="1">
    <source>
        <dbReference type="SAM" id="SignalP"/>
    </source>
</evidence>
<sequence length="191" mass="21235">MRKLKATFMGVLLTSTFIAASQCHAEVIYQAKGFNKVPWTKASGETLSPPLWLKLDVETANRKFVVPDFVANDATAMRLAFSYKSIDQRVQGLERVGCNLGTGRRKRVIPVTANLYALKNGLPMLIWTGHEDTSLCHGYTQLETDVTLDNLPNVAIGKHYSLSVEVTDSHPEFKAEGVEVYFLLSHSNHPN</sequence>
<evidence type="ECO:0000313" key="2">
    <source>
        <dbReference type="EMBL" id="RKP44409.1"/>
    </source>
</evidence>
<dbReference type="Proteomes" id="UP000280434">
    <property type="component" value="Unassembled WGS sequence"/>
</dbReference>
<evidence type="ECO:0000313" key="3">
    <source>
        <dbReference type="Proteomes" id="UP000280434"/>
    </source>
</evidence>
<protein>
    <submittedName>
        <fullName evidence="2">Uncharacterized protein</fullName>
    </submittedName>
</protein>
<feature type="signal peptide" evidence="1">
    <location>
        <begin position="1"/>
        <end position="25"/>
    </location>
</feature>
<proteinExistence type="predicted"/>
<reference evidence="2 3" key="1">
    <citation type="submission" date="2018-10" db="EMBL/GenBank/DDBJ databases">
        <title>Paraburkholderia sp. 7MK8-2, isolated from soil.</title>
        <authorList>
            <person name="Gao Z.-H."/>
            <person name="Qiu L.-H."/>
        </authorList>
    </citation>
    <scope>NUCLEOTIDE SEQUENCE [LARGE SCALE GENOMIC DNA]</scope>
    <source>
        <strain evidence="2 3">7MK8-2</strain>
    </source>
</reference>
<comment type="caution">
    <text evidence="2">The sequence shown here is derived from an EMBL/GenBank/DDBJ whole genome shotgun (WGS) entry which is preliminary data.</text>
</comment>
<dbReference type="EMBL" id="RBZV01000013">
    <property type="protein sequence ID" value="RKP44409.1"/>
    <property type="molecule type" value="Genomic_DNA"/>
</dbReference>
<feature type="chain" id="PRO_5019731845" evidence="1">
    <location>
        <begin position="26"/>
        <end position="191"/>
    </location>
</feature>
<dbReference type="AlphaFoldDB" id="A0A494X8M4"/>
<gene>
    <name evidence="2" type="ORF">D7S89_23110</name>
</gene>
<keyword evidence="3" id="KW-1185">Reference proteome</keyword>
<organism evidence="2 3">
    <name type="scientific">Trinickia fusca</name>
    <dbReference type="NCBI Taxonomy" id="2419777"/>
    <lineage>
        <taxon>Bacteria</taxon>
        <taxon>Pseudomonadati</taxon>
        <taxon>Pseudomonadota</taxon>
        <taxon>Betaproteobacteria</taxon>
        <taxon>Burkholderiales</taxon>
        <taxon>Burkholderiaceae</taxon>
        <taxon>Trinickia</taxon>
    </lineage>
</organism>